<proteinExistence type="predicted"/>
<gene>
    <name evidence="1" type="ORF">ACCO45_004192</name>
</gene>
<evidence type="ECO:0000313" key="1">
    <source>
        <dbReference type="EMBL" id="KAL3962669.1"/>
    </source>
</evidence>
<evidence type="ECO:0000313" key="2">
    <source>
        <dbReference type="Proteomes" id="UP001638806"/>
    </source>
</evidence>
<reference evidence="1" key="1">
    <citation type="submission" date="2024-12" db="EMBL/GenBank/DDBJ databases">
        <title>Comparative genomics and development of molecular markers within Purpureocillium lilacinum and among Purpureocillium species.</title>
        <authorList>
            <person name="Yeh Z.-Y."/>
            <person name="Ni N.-T."/>
            <person name="Lo P.-H."/>
            <person name="Mushyakhwo K."/>
            <person name="Lin C.-F."/>
            <person name="Nai Y.-S."/>
        </authorList>
    </citation>
    <scope>NUCLEOTIDE SEQUENCE</scope>
    <source>
        <strain evidence="1">NCHU-NPUST-175</strain>
    </source>
</reference>
<comment type="caution">
    <text evidence="1">The sequence shown here is derived from an EMBL/GenBank/DDBJ whole genome shotgun (WGS) entry which is preliminary data.</text>
</comment>
<protein>
    <submittedName>
        <fullName evidence="1">Uncharacterized protein</fullName>
    </submittedName>
</protein>
<accession>A0ACC4E4J0</accession>
<dbReference type="EMBL" id="JBGNUJ010000003">
    <property type="protein sequence ID" value="KAL3962669.1"/>
    <property type="molecule type" value="Genomic_DNA"/>
</dbReference>
<sequence length="149" mass="15693">MGKRRPHARRHLSSRRHAGLPGPSLPGSAPASPGIGVQRSKHPTRAPWHPAPQRPTDDLATRSCPLAISVVEHPHQAWQPKLAGRAKGAGEVWDLPVLGGAGLVCCGVMEVDDGSQPSWPTSHPAQQPRLSESSPPLPACLGSAGLHRT</sequence>
<name>A0ACC4E4J0_PURLI</name>
<organism evidence="1 2">
    <name type="scientific">Purpureocillium lilacinum</name>
    <name type="common">Paecilomyces lilacinus</name>
    <dbReference type="NCBI Taxonomy" id="33203"/>
    <lineage>
        <taxon>Eukaryota</taxon>
        <taxon>Fungi</taxon>
        <taxon>Dikarya</taxon>
        <taxon>Ascomycota</taxon>
        <taxon>Pezizomycotina</taxon>
        <taxon>Sordariomycetes</taxon>
        <taxon>Hypocreomycetidae</taxon>
        <taxon>Hypocreales</taxon>
        <taxon>Ophiocordycipitaceae</taxon>
        <taxon>Purpureocillium</taxon>
    </lineage>
</organism>
<keyword evidence="2" id="KW-1185">Reference proteome</keyword>
<dbReference type="Proteomes" id="UP001638806">
    <property type="component" value="Unassembled WGS sequence"/>
</dbReference>